<dbReference type="InterPro" id="IPR005361">
    <property type="entry name" value="UPF0158"/>
</dbReference>
<dbReference type="OrthoDB" id="48384at2"/>
<dbReference type="STRING" id="930146.SAMN05192533_11227"/>
<name>A0A1H8FZS1_9BACI</name>
<protein>
    <submittedName>
        <fullName evidence="1">Uncharacterized protein family (UPF0158)</fullName>
    </submittedName>
</protein>
<dbReference type="RefSeq" id="WP_090747977.1">
    <property type="nucleotide sequence ID" value="NZ_FOBW01000012.1"/>
</dbReference>
<keyword evidence="2" id="KW-1185">Reference proteome</keyword>
<evidence type="ECO:0000313" key="2">
    <source>
        <dbReference type="Proteomes" id="UP000198553"/>
    </source>
</evidence>
<dbReference type="Proteomes" id="UP000198553">
    <property type="component" value="Unassembled WGS sequence"/>
</dbReference>
<proteinExistence type="predicted"/>
<dbReference type="EMBL" id="FOBW01000012">
    <property type="protein sequence ID" value="SEN37202.1"/>
    <property type="molecule type" value="Genomic_DNA"/>
</dbReference>
<gene>
    <name evidence="1" type="ORF">SAMN05192533_11227</name>
</gene>
<organism evidence="1 2">
    <name type="scientific">Mesobacillus persicus</name>
    <dbReference type="NCBI Taxonomy" id="930146"/>
    <lineage>
        <taxon>Bacteria</taxon>
        <taxon>Bacillati</taxon>
        <taxon>Bacillota</taxon>
        <taxon>Bacilli</taxon>
        <taxon>Bacillales</taxon>
        <taxon>Bacillaceae</taxon>
        <taxon>Mesobacillus</taxon>
    </lineage>
</organism>
<dbReference type="Pfam" id="PF03682">
    <property type="entry name" value="UPF0158"/>
    <property type="match status" value="1"/>
</dbReference>
<evidence type="ECO:0000313" key="1">
    <source>
        <dbReference type="EMBL" id="SEN37202.1"/>
    </source>
</evidence>
<reference evidence="2" key="1">
    <citation type="submission" date="2016-10" db="EMBL/GenBank/DDBJ databases">
        <authorList>
            <person name="Varghese N."/>
            <person name="Submissions S."/>
        </authorList>
    </citation>
    <scope>NUCLEOTIDE SEQUENCE [LARGE SCALE GENOMIC DNA]</scope>
    <source>
        <strain evidence="2">B48,IBRC-M 10115,DSM 25386,CECT 8001</strain>
    </source>
</reference>
<accession>A0A1H8FZS1</accession>
<dbReference type="AlphaFoldDB" id="A0A1H8FZS1"/>
<sequence>MSKTIANLADIIDGMETAMDGWSHFLSLKTGEVIFIQEGELNKAEEVESYEDLEKWEQEDLEIAFDVVENFEDYLELPSSYDINEYEFMRDFCFLVEDERAKNDLLNAIQGRGAFRRFKDRVAWLGMLDEWYQYRNGRYREIAIEWCEENGVEYREGRVVQGE</sequence>